<sequence length="112" mass="12504">MATPTPPPHRPVRWKQAFAIWIGMFPVNVTTTWVITMLPWWGDVALPARSAIVVSILAPLMTFIMMPTVTRVLRPWLQYRRDHARQERSLHAALDARAAALHGNGGGRGALS</sequence>
<keyword evidence="1" id="KW-1133">Transmembrane helix</keyword>
<gene>
    <name evidence="2" type="ORF">MUN76_05585</name>
</gene>
<keyword evidence="1" id="KW-0472">Membrane</keyword>
<accession>A0ABY4FYU4</accession>
<proteinExistence type="predicted"/>
<evidence type="ECO:0008006" key="4">
    <source>
        <dbReference type="Google" id="ProtNLM"/>
    </source>
</evidence>
<keyword evidence="3" id="KW-1185">Reference proteome</keyword>
<evidence type="ECO:0000313" key="2">
    <source>
        <dbReference type="EMBL" id="UOQ61442.1"/>
    </source>
</evidence>
<reference evidence="2 3" key="1">
    <citation type="submission" date="2022-04" db="EMBL/GenBank/DDBJ databases">
        <title>Leucobacter sp. isolated from rhizosphere of onion.</title>
        <authorList>
            <person name="Won M."/>
            <person name="Lee C.-M."/>
            <person name="Woen H.-Y."/>
            <person name="Kwon S.-W."/>
        </authorList>
    </citation>
    <scope>NUCLEOTIDE SEQUENCE [LARGE SCALE GENOMIC DNA]</scope>
    <source>
        <strain evidence="2 3">H25R-14</strain>
    </source>
</reference>
<organism evidence="2 3">
    <name type="scientific">Leucobacter rhizosphaerae</name>
    <dbReference type="NCBI Taxonomy" id="2932245"/>
    <lineage>
        <taxon>Bacteria</taxon>
        <taxon>Bacillati</taxon>
        <taxon>Actinomycetota</taxon>
        <taxon>Actinomycetes</taxon>
        <taxon>Micrococcales</taxon>
        <taxon>Microbacteriaceae</taxon>
        <taxon>Leucobacter</taxon>
    </lineage>
</organism>
<evidence type="ECO:0000256" key="1">
    <source>
        <dbReference type="SAM" id="Phobius"/>
    </source>
</evidence>
<dbReference type="RefSeq" id="WP_244687902.1">
    <property type="nucleotide sequence ID" value="NZ_CP095043.1"/>
</dbReference>
<keyword evidence="1" id="KW-0812">Transmembrane</keyword>
<name>A0ABY4FYU4_9MICO</name>
<evidence type="ECO:0000313" key="3">
    <source>
        <dbReference type="Proteomes" id="UP000831775"/>
    </source>
</evidence>
<feature type="transmembrane region" description="Helical" evidence="1">
    <location>
        <begin position="52"/>
        <end position="73"/>
    </location>
</feature>
<protein>
    <recommendedName>
        <fullName evidence="4">DUF2798 domain-containing protein</fullName>
    </recommendedName>
</protein>
<dbReference type="EMBL" id="CP095043">
    <property type="protein sequence ID" value="UOQ61442.1"/>
    <property type="molecule type" value="Genomic_DNA"/>
</dbReference>
<feature type="transmembrane region" description="Helical" evidence="1">
    <location>
        <begin position="18"/>
        <end position="40"/>
    </location>
</feature>
<dbReference type="Proteomes" id="UP000831775">
    <property type="component" value="Chromosome"/>
</dbReference>